<dbReference type="AlphaFoldDB" id="A0A0B7A6I3"/>
<accession>A0A0B7A6I3</accession>
<organism evidence="1">
    <name type="scientific">Arion vulgaris</name>
    <dbReference type="NCBI Taxonomy" id="1028688"/>
    <lineage>
        <taxon>Eukaryota</taxon>
        <taxon>Metazoa</taxon>
        <taxon>Spiralia</taxon>
        <taxon>Lophotrochozoa</taxon>
        <taxon>Mollusca</taxon>
        <taxon>Gastropoda</taxon>
        <taxon>Heterobranchia</taxon>
        <taxon>Euthyneura</taxon>
        <taxon>Panpulmonata</taxon>
        <taxon>Eupulmonata</taxon>
        <taxon>Stylommatophora</taxon>
        <taxon>Helicina</taxon>
        <taxon>Arionoidea</taxon>
        <taxon>Arionidae</taxon>
        <taxon>Arion</taxon>
    </lineage>
</organism>
<gene>
    <name evidence="1" type="primary">ORF99290</name>
</gene>
<proteinExistence type="predicted"/>
<sequence length="78" mass="8761">MLGCLRSEMSYLNEYSRQQEVLMCVPQHFLNISLTGPGLRRQVIEEGASVNNVFRGSGLILACALVNLNSFHFVEMDL</sequence>
<protein>
    <submittedName>
        <fullName evidence="1">Uncharacterized protein</fullName>
    </submittedName>
</protein>
<evidence type="ECO:0000313" key="1">
    <source>
        <dbReference type="EMBL" id="CEK76272.1"/>
    </source>
</evidence>
<name>A0A0B7A6I3_9EUPU</name>
<dbReference type="EMBL" id="HACG01029407">
    <property type="protein sequence ID" value="CEK76272.1"/>
    <property type="molecule type" value="Transcribed_RNA"/>
</dbReference>
<reference evidence="1" key="1">
    <citation type="submission" date="2014-12" db="EMBL/GenBank/DDBJ databases">
        <title>Insight into the proteome of Arion vulgaris.</title>
        <authorList>
            <person name="Aradska J."/>
            <person name="Bulat T."/>
            <person name="Smidak R."/>
            <person name="Sarate P."/>
            <person name="Gangsoo J."/>
            <person name="Sialana F."/>
            <person name="Bilban M."/>
            <person name="Lubec G."/>
        </authorList>
    </citation>
    <scope>NUCLEOTIDE SEQUENCE</scope>
    <source>
        <tissue evidence="1">Skin</tissue>
    </source>
</reference>